<reference evidence="1 2" key="1">
    <citation type="submission" date="2020-08" db="EMBL/GenBank/DDBJ databases">
        <title>Genomic Encyclopedia of Type Strains, Phase IV (KMG-IV): sequencing the most valuable type-strain genomes for metagenomic binning, comparative biology and taxonomic classification.</title>
        <authorList>
            <person name="Goeker M."/>
        </authorList>
    </citation>
    <scope>NUCLEOTIDE SEQUENCE [LARGE SCALE GENOMIC DNA]</scope>
    <source>
        <strain evidence="1 2">DSM 102850</strain>
    </source>
</reference>
<keyword evidence="2" id="KW-1185">Reference proteome</keyword>
<evidence type="ECO:0000313" key="1">
    <source>
        <dbReference type="EMBL" id="MBB4660021.1"/>
    </source>
</evidence>
<dbReference type="EMBL" id="JACHOB010000006">
    <property type="protein sequence ID" value="MBB4660021.1"/>
    <property type="molecule type" value="Genomic_DNA"/>
</dbReference>
<organism evidence="1 2">
    <name type="scientific">Parvularcula dongshanensis</name>
    <dbReference type="NCBI Taxonomy" id="1173995"/>
    <lineage>
        <taxon>Bacteria</taxon>
        <taxon>Pseudomonadati</taxon>
        <taxon>Pseudomonadota</taxon>
        <taxon>Alphaproteobacteria</taxon>
        <taxon>Parvularculales</taxon>
        <taxon>Parvularculaceae</taxon>
        <taxon>Parvularcula</taxon>
    </lineage>
</organism>
<gene>
    <name evidence="1" type="ORF">GGQ59_002565</name>
</gene>
<protein>
    <submittedName>
        <fullName evidence="1">Uncharacterized protein</fullName>
    </submittedName>
</protein>
<accession>A0A840I6Y3</accession>
<comment type="caution">
    <text evidence="1">The sequence shown here is derived from an EMBL/GenBank/DDBJ whole genome shotgun (WGS) entry which is preliminary data.</text>
</comment>
<dbReference type="Proteomes" id="UP000563524">
    <property type="component" value="Unassembled WGS sequence"/>
</dbReference>
<sequence length="30" mass="3359">MVAPFAFPFGYSKWGQAVGASWWDVATFFS</sequence>
<evidence type="ECO:0000313" key="2">
    <source>
        <dbReference type="Proteomes" id="UP000563524"/>
    </source>
</evidence>
<name>A0A840I6Y3_9PROT</name>
<proteinExistence type="predicted"/>
<dbReference type="AlphaFoldDB" id="A0A840I6Y3"/>